<accession>A0A0N8H494</accession>
<evidence type="ECO:0000313" key="2">
    <source>
        <dbReference type="Proteomes" id="UP000050280"/>
    </source>
</evidence>
<sequence length="38" mass="4464">MCNFVVILFGTYPGGHLKNRIEDLKGCFDTVWFWVDNQ</sequence>
<reference evidence="1 2" key="1">
    <citation type="submission" date="2015-09" db="EMBL/GenBank/DDBJ databases">
        <title>Genome sequence of the marine flavobacterium Croceitalea dokdonensis DOKDO 023 that contains proton- and sodium-pumping rhodopsins.</title>
        <authorList>
            <person name="Kwon S.-K."/>
            <person name="Lee H.K."/>
            <person name="Kwak M.-J."/>
            <person name="Kim J.F."/>
        </authorList>
    </citation>
    <scope>NUCLEOTIDE SEQUENCE [LARGE SCALE GENOMIC DNA]</scope>
    <source>
        <strain evidence="1 2">DOKDO 023</strain>
    </source>
</reference>
<proteinExistence type="predicted"/>
<keyword evidence="2" id="KW-1185">Reference proteome</keyword>
<organism evidence="1 2">
    <name type="scientific">Croceitalea dokdonensis DOKDO 023</name>
    <dbReference type="NCBI Taxonomy" id="1300341"/>
    <lineage>
        <taxon>Bacteria</taxon>
        <taxon>Pseudomonadati</taxon>
        <taxon>Bacteroidota</taxon>
        <taxon>Flavobacteriia</taxon>
        <taxon>Flavobacteriales</taxon>
        <taxon>Flavobacteriaceae</taxon>
        <taxon>Croceitalea</taxon>
    </lineage>
</organism>
<name>A0A0N8H494_9FLAO</name>
<comment type="caution">
    <text evidence="1">The sequence shown here is derived from an EMBL/GenBank/DDBJ whole genome shotgun (WGS) entry which is preliminary data.</text>
</comment>
<dbReference type="EMBL" id="LDJX01000002">
    <property type="protein sequence ID" value="KPM32740.1"/>
    <property type="molecule type" value="Genomic_DNA"/>
</dbReference>
<protein>
    <submittedName>
        <fullName evidence="1">Uncharacterized protein</fullName>
    </submittedName>
</protein>
<dbReference type="AlphaFoldDB" id="A0A0N8H494"/>
<gene>
    <name evidence="1" type="ORF">I595_1167</name>
</gene>
<evidence type="ECO:0000313" key="1">
    <source>
        <dbReference type="EMBL" id="KPM32740.1"/>
    </source>
</evidence>
<dbReference type="STRING" id="1300341.I595_1167"/>
<dbReference type="Proteomes" id="UP000050280">
    <property type="component" value="Unassembled WGS sequence"/>
</dbReference>